<dbReference type="PATRIC" id="fig|92706.3.peg.1717"/>
<feature type="transmembrane region" description="Helical" evidence="1">
    <location>
        <begin position="103"/>
        <end position="122"/>
    </location>
</feature>
<keyword evidence="1" id="KW-0472">Membrane</keyword>
<keyword evidence="3" id="KW-1185">Reference proteome</keyword>
<keyword evidence="1" id="KW-1133">Transmembrane helix</keyword>
<sequence>MTSKGQESSSDSTAGMDYIIRYSLNEFQRGSIVTRFETPPDKQEVFGVLERYGISSTQVSEYSVSPARGVQQALTPVHQDIVEAQPSEDTSPPPLDRRKRKSGCGWVAVAIVVIAFVTPAVTAERSYTTGQSLAPSASRNLSFGERYDFCDAQLRYIAVSDENYWDEAPGFFEDRVSNNPIHPANLSFLVGCMSD</sequence>
<name>A0A0F6Z5L4_9CORY</name>
<evidence type="ECO:0000313" key="3">
    <source>
        <dbReference type="Proteomes" id="UP000034037"/>
    </source>
</evidence>
<organism evidence="2 3">
    <name type="scientific">[Brevibacterium] flavum</name>
    <dbReference type="NCBI Taxonomy" id="92706"/>
    <lineage>
        <taxon>Bacteria</taxon>
        <taxon>Bacillati</taxon>
        <taxon>Actinomycetota</taxon>
        <taxon>Actinomycetes</taxon>
        <taxon>Mycobacteriales</taxon>
        <taxon>Corynebacteriaceae</taxon>
        <taxon>Corynebacterium</taxon>
    </lineage>
</organism>
<dbReference type="EMBL" id="CP011309">
    <property type="protein sequence ID" value="AKF27528.1"/>
    <property type="molecule type" value="Genomic_DNA"/>
</dbReference>
<keyword evidence="1" id="KW-0812">Transmembrane</keyword>
<dbReference type="AlphaFoldDB" id="A0A0F6Z5L4"/>
<dbReference type="RefSeq" id="WP_003862290.1">
    <property type="nucleotide sequence ID" value="NZ_CP011309.1"/>
</dbReference>
<dbReference type="HOGENOM" id="CLU_1419350_0_0_11"/>
<protein>
    <submittedName>
        <fullName evidence="2">Uncharacterized protein</fullName>
    </submittedName>
</protein>
<proteinExistence type="predicted"/>
<evidence type="ECO:0000313" key="2">
    <source>
        <dbReference type="EMBL" id="AKF27528.1"/>
    </source>
</evidence>
<gene>
    <name evidence="2" type="ORF">YH66_08210</name>
</gene>
<accession>A0A0F6Z5L4</accession>
<dbReference type="Proteomes" id="UP000034037">
    <property type="component" value="Chromosome"/>
</dbReference>
<reference evidence="2 3" key="1">
    <citation type="submission" date="2015-04" db="EMBL/GenBank/DDBJ databases">
        <title>Complete Genome Sequence of Brevibacterium flavum ATCC 15168.</title>
        <authorList>
            <person name="Ahn J."/>
            <person name="Park G."/>
            <person name="Jeon W."/>
            <person name="Jang Y."/>
            <person name="Jang M."/>
            <person name="Lee H."/>
            <person name="Lee H."/>
        </authorList>
    </citation>
    <scope>NUCLEOTIDE SEQUENCE [LARGE SCALE GENOMIC DNA]</scope>
    <source>
        <strain evidence="2 3">ATCC 15168</strain>
    </source>
</reference>
<evidence type="ECO:0000256" key="1">
    <source>
        <dbReference type="SAM" id="Phobius"/>
    </source>
</evidence>